<comment type="caution">
    <text evidence="1">The sequence shown here is derived from an EMBL/GenBank/DDBJ whole genome shotgun (WGS) entry which is preliminary data.</text>
</comment>
<accession>A0AA88DWU4</accession>
<evidence type="ECO:0000313" key="1">
    <source>
        <dbReference type="EMBL" id="GMN63158.1"/>
    </source>
</evidence>
<protein>
    <submittedName>
        <fullName evidence="1">Uncharacterized protein</fullName>
    </submittedName>
</protein>
<dbReference type="AlphaFoldDB" id="A0AA88DWU4"/>
<dbReference type="EMBL" id="BTGU01000143">
    <property type="protein sequence ID" value="GMN63158.1"/>
    <property type="molecule type" value="Genomic_DNA"/>
</dbReference>
<sequence>MRGDYETGDCELPYDYFSWTPRYDYLSYKSELLHHGTVSLSTTGEAKAEGHEVGYLDFLP</sequence>
<dbReference type="Proteomes" id="UP001187192">
    <property type="component" value="Unassembled WGS sequence"/>
</dbReference>
<organism evidence="1 2">
    <name type="scientific">Ficus carica</name>
    <name type="common">Common fig</name>
    <dbReference type="NCBI Taxonomy" id="3494"/>
    <lineage>
        <taxon>Eukaryota</taxon>
        <taxon>Viridiplantae</taxon>
        <taxon>Streptophyta</taxon>
        <taxon>Embryophyta</taxon>
        <taxon>Tracheophyta</taxon>
        <taxon>Spermatophyta</taxon>
        <taxon>Magnoliopsida</taxon>
        <taxon>eudicotyledons</taxon>
        <taxon>Gunneridae</taxon>
        <taxon>Pentapetalae</taxon>
        <taxon>rosids</taxon>
        <taxon>fabids</taxon>
        <taxon>Rosales</taxon>
        <taxon>Moraceae</taxon>
        <taxon>Ficeae</taxon>
        <taxon>Ficus</taxon>
    </lineage>
</organism>
<keyword evidence="2" id="KW-1185">Reference proteome</keyword>
<reference evidence="1" key="1">
    <citation type="submission" date="2023-07" db="EMBL/GenBank/DDBJ databases">
        <title>draft genome sequence of fig (Ficus carica).</title>
        <authorList>
            <person name="Takahashi T."/>
            <person name="Nishimura K."/>
        </authorList>
    </citation>
    <scope>NUCLEOTIDE SEQUENCE</scope>
</reference>
<proteinExistence type="predicted"/>
<name>A0AA88DWU4_FICCA</name>
<evidence type="ECO:0000313" key="2">
    <source>
        <dbReference type="Proteomes" id="UP001187192"/>
    </source>
</evidence>
<dbReference type="Gramene" id="FCD_00028581-RA">
    <property type="protein sequence ID" value="FCD_00028581-RA:cds"/>
    <property type="gene ID" value="FCD_00028581"/>
</dbReference>
<gene>
    <name evidence="1" type="ORF">TIFTF001_032243</name>
</gene>